<protein>
    <recommendedName>
        <fullName evidence="3">Peptidase C1A papain C-terminal domain-containing protein</fullName>
    </recommendedName>
</protein>
<comment type="similarity">
    <text evidence="1">Belongs to the peptidase C1 family.</text>
</comment>
<dbReference type="InterPro" id="IPR038765">
    <property type="entry name" value="Papain-like_cys_pep_sf"/>
</dbReference>
<evidence type="ECO:0000256" key="1">
    <source>
        <dbReference type="ARBA" id="ARBA00008455"/>
    </source>
</evidence>
<dbReference type="PANTHER" id="PTHR12411">
    <property type="entry name" value="CYSTEINE PROTEASE FAMILY C1-RELATED"/>
    <property type="match status" value="1"/>
</dbReference>
<keyword evidence="2" id="KW-0865">Zymogen</keyword>
<dbReference type="EMBL" id="HBIA01013058">
    <property type="protein sequence ID" value="CAE0234804.1"/>
    <property type="molecule type" value="Transcribed_RNA"/>
</dbReference>
<dbReference type="Gene3D" id="3.90.70.10">
    <property type="entry name" value="Cysteine proteinases"/>
    <property type="match status" value="1"/>
</dbReference>
<reference evidence="4" key="1">
    <citation type="submission" date="2021-01" db="EMBL/GenBank/DDBJ databases">
        <authorList>
            <person name="Corre E."/>
            <person name="Pelletier E."/>
            <person name="Niang G."/>
            <person name="Scheremetjew M."/>
            <person name="Finn R."/>
            <person name="Kale V."/>
            <person name="Holt S."/>
            <person name="Cochrane G."/>
            <person name="Meng A."/>
            <person name="Brown T."/>
            <person name="Cohen L."/>
        </authorList>
    </citation>
    <scope>NUCLEOTIDE SEQUENCE</scope>
    <source>
        <strain evidence="4">Ras09</strain>
    </source>
</reference>
<dbReference type="AlphaFoldDB" id="A0A7S3FW81"/>
<evidence type="ECO:0000256" key="2">
    <source>
        <dbReference type="ARBA" id="ARBA00023145"/>
    </source>
</evidence>
<evidence type="ECO:0000313" key="4">
    <source>
        <dbReference type="EMBL" id="CAE0234804.1"/>
    </source>
</evidence>
<accession>A0A7S3FW81</accession>
<dbReference type="InterPro" id="IPR013128">
    <property type="entry name" value="Peptidase_C1A"/>
</dbReference>
<gene>
    <name evidence="4" type="ORF">SRAS04492_LOCUS6610</name>
</gene>
<dbReference type="SMART" id="SM00645">
    <property type="entry name" value="Pept_C1"/>
    <property type="match status" value="1"/>
</dbReference>
<proteinExistence type="inferred from homology"/>
<dbReference type="SUPFAM" id="SSF54001">
    <property type="entry name" value="Cysteine proteinases"/>
    <property type="match status" value="1"/>
</dbReference>
<name>A0A7S3FW81_9SPIT</name>
<organism evidence="4">
    <name type="scientific">Strombidium rassoulzadegani</name>
    <dbReference type="NCBI Taxonomy" id="1082188"/>
    <lineage>
        <taxon>Eukaryota</taxon>
        <taxon>Sar</taxon>
        <taxon>Alveolata</taxon>
        <taxon>Ciliophora</taxon>
        <taxon>Intramacronucleata</taxon>
        <taxon>Spirotrichea</taxon>
        <taxon>Oligotrichia</taxon>
        <taxon>Strombidiidae</taxon>
        <taxon>Strombidium</taxon>
    </lineage>
</organism>
<dbReference type="GO" id="GO:0008234">
    <property type="term" value="F:cysteine-type peptidase activity"/>
    <property type="evidence" value="ECO:0007669"/>
    <property type="project" value="InterPro"/>
</dbReference>
<dbReference type="GO" id="GO:0006508">
    <property type="term" value="P:proteolysis"/>
    <property type="evidence" value="ECO:0007669"/>
    <property type="project" value="InterPro"/>
</dbReference>
<dbReference type="InterPro" id="IPR000668">
    <property type="entry name" value="Peptidase_C1A_C"/>
</dbReference>
<evidence type="ECO:0000259" key="3">
    <source>
        <dbReference type="SMART" id="SM00645"/>
    </source>
</evidence>
<feature type="domain" description="Peptidase C1A papain C-terminal" evidence="3">
    <location>
        <begin position="1"/>
        <end position="206"/>
    </location>
</feature>
<sequence>MNIGGQTNCSASYAFSTLSAIEDRICMQSNKTLKLSPQEIIDCDFNSFGCQGGYVNKVLAWGKKKGYITEECMEYTGKKQECEVDHFESNQCRIESFIYKINDFCIAVQPENIKREIIKNGPVIGQIIPHTDFLAYSEGTYMKSPDSFKFNGQHIVKILGWIQSIDGSSEWIVENTWGEDWGEKGYAKIQGGRGDTGVDMYALGMSTLPYTLHDYYSIQNMASATQDLQSDQIDDVETQEFAQ</sequence>
<dbReference type="Pfam" id="PF00112">
    <property type="entry name" value="Peptidase_C1"/>
    <property type="match status" value="1"/>
</dbReference>